<dbReference type="AlphaFoldDB" id="A0A5D3AL11"/>
<feature type="compositionally biased region" description="Acidic residues" evidence="1">
    <location>
        <begin position="376"/>
        <end position="391"/>
    </location>
</feature>
<dbReference type="EMBL" id="NIDF01000205">
    <property type="protein sequence ID" value="TYJ51644.1"/>
    <property type="molecule type" value="Genomic_DNA"/>
</dbReference>
<evidence type="ECO:0000256" key="1">
    <source>
        <dbReference type="SAM" id="MobiDB-lite"/>
    </source>
</evidence>
<name>A0A5D3AL11_9TREE</name>
<accession>A0A5D3AL11</accession>
<sequence>MDPPLWYPNPKQTTSLLYFIGSKDSWRRAIFPQNNVTSDPDIYKVYIDILLEFRPRDPFLTQAEGKGLLRRVEGGWAARRKFGAQVVNPVEVRISSLKSAFKAGRYHHDLKSEHPYYFKLRGLITNGKSAFYDPPSISDDVDVAEEPAQAGKNQRMAIHPPSPSYEDEYMPKAGSSSGTGSNQPSSSVPRLSPSWDKRRHTSINNLLHCIDSNRSWRQACFPERDASGRNLYGIYIDIFLQFFKNDPVMEHAERDGLVRRVDGTNGKKKWVATKKFRKPVVNPVEEKIWMLTVAFKRGLFHDDDGFHPSWYSWNNVPDHVRADLKTKHPYYFKLRALIQASDPTALSGNADVEEEAEVKRPGKGKRAAIPPPSSSSEDEDMADASDREDDANVSRLSRRKHSSSPLPVSVSRKRPRVLPPSSPSHGSEYSEDSSVVFLEQRVAPGAREDTALGLSSSEEGEEESGGDEEDD</sequence>
<comment type="caution">
    <text evidence="2">The sequence shown here is derived from an EMBL/GenBank/DDBJ whole genome shotgun (WGS) entry which is preliminary data.</text>
</comment>
<proteinExistence type="predicted"/>
<dbReference type="Proteomes" id="UP000322245">
    <property type="component" value="Unassembled WGS sequence"/>
</dbReference>
<keyword evidence="3" id="KW-1185">Reference proteome</keyword>
<evidence type="ECO:0000313" key="2">
    <source>
        <dbReference type="EMBL" id="TYJ51644.1"/>
    </source>
</evidence>
<organism evidence="2 3">
    <name type="scientific">Cryptococcus floricola</name>
    <dbReference type="NCBI Taxonomy" id="2591691"/>
    <lineage>
        <taxon>Eukaryota</taxon>
        <taxon>Fungi</taxon>
        <taxon>Dikarya</taxon>
        <taxon>Basidiomycota</taxon>
        <taxon>Agaricomycotina</taxon>
        <taxon>Tremellomycetes</taxon>
        <taxon>Tremellales</taxon>
        <taxon>Cryptococcaceae</taxon>
        <taxon>Cryptococcus</taxon>
    </lineage>
</organism>
<feature type="compositionally biased region" description="Low complexity" evidence="1">
    <location>
        <begin position="174"/>
        <end position="187"/>
    </location>
</feature>
<protein>
    <submittedName>
        <fullName evidence="2">Uncharacterized protein</fullName>
    </submittedName>
</protein>
<gene>
    <name evidence="2" type="ORF">B9479_007778</name>
</gene>
<feature type="compositionally biased region" description="Acidic residues" evidence="1">
    <location>
        <begin position="458"/>
        <end position="471"/>
    </location>
</feature>
<reference evidence="2 3" key="1">
    <citation type="submission" date="2017-05" db="EMBL/GenBank/DDBJ databases">
        <title>The Genome Sequence of Tsuchiyaea wingfieldii DSM 27421.</title>
        <authorList>
            <person name="Cuomo C."/>
            <person name="Passer A."/>
            <person name="Billmyre B."/>
            <person name="Heitman J."/>
        </authorList>
    </citation>
    <scope>NUCLEOTIDE SEQUENCE [LARGE SCALE GENOMIC DNA]</scope>
    <source>
        <strain evidence="2 3">DSM 27421</strain>
    </source>
</reference>
<feature type="region of interest" description="Disordered" evidence="1">
    <location>
        <begin position="147"/>
        <end position="196"/>
    </location>
</feature>
<feature type="region of interest" description="Disordered" evidence="1">
    <location>
        <begin position="346"/>
        <end position="471"/>
    </location>
</feature>
<evidence type="ECO:0000313" key="3">
    <source>
        <dbReference type="Proteomes" id="UP000322245"/>
    </source>
</evidence>